<dbReference type="AlphaFoldDB" id="A0A1V2A8C5"/>
<reference evidence="1 2" key="1">
    <citation type="submission" date="2016-12" db="EMBL/GenBank/DDBJ databases">
        <title>Domibacillus sp. SAB 38T whole genome sequencing.</title>
        <authorList>
            <person name="Verma A."/>
            <person name="Ojha A.K."/>
            <person name="Krishnamurthi S."/>
        </authorList>
    </citation>
    <scope>NUCLEOTIDE SEQUENCE [LARGE SCALE GENOMIC DNA]</scope>
    <source>
        <strain evidence="1 2">SAB 38</strain>
    </source>
</reference>
<dbReference type="EMBL" id="MSFI01000012">
    <property type="protein sequence ID" value="OMP67180.1"/>
    <property type="molecule type" value="Genomic_DNA"/>
</dbReference>
<keyword evidence="2" id="KW-1185">Reference proteome</keyword>
<comment type="caution">
    <text evidence="1">The sequence shown here is derived from an EMBL/GenBank/DDBJ whole genome shotgun (WGS) entry which is preliminary data.</text>
</comment>
<evidence type="ECO:0000313" key="1">
    <source>
        <dbReference type="EMBL" id="OMP67180.1"/>
    </source>
</evidence>
<name>A0A1V2A8C5_9BACI</name>
<evidence type="ECO:0008006" key="3">
    <source>
        <dbReference type="Google" id="ProtNLM"/>
    </source>
</evidence>
<sequence length="539" mass="62508">MLMKTAEISAADDFGRDSILAVWVSFEESIRIERIKVIDSEADPFLQWTMGKILIEVLNKIIELKPSCIDTLSNRLANFFSYSGNSKMHEYEQYAKILNDYIDVLEVADIEDNKALSKKAPSAELVKILDNPASFKRFMLQLIEDFELERIVLLFDEAAHVFSSSQQEKFFTFFKSLIHPKIACKASVYPGITNYGKYFERNHDAKELRISWSPHESEDVTYVKKILKKRIQDFNIEYWNKLTVNNEIINTVCTCSNGNPRFVFHIIDELQNTNAFKQKSITTTMLINCLRTVNEAKWSEFITLKNRLVKYKQHIIEAETFIKNLVIPNLREWNNKRRSAGKKLSVGFYIETSAFEKISKLFDILAYSNFITVNDSKKSMGKGKYGYYITINPSLLFSDLVIRDFSEMNNISINIDNNQAYFESTSEINKLIQKLSKTEEEYHCSNSKCEFITSDISFTFCKKCGSKMEISEQEPLYKILRGHSIENLNLSHKIVSRLKTKFNTIGEIYDAKIDDIRMSYIQDVRIEKIKNAAVEYMAG</sequence>
<accession>A0A1V2A8C5</accession>
<gene>
    <name evidence="1" type="ORF">BTO28_08610</name>
</gene>
<organism evidence="1 2">
    <name type="scientific">Domibacillus epiphyticus</name>
    <dbReference type="NCBI Taxonomy" id="1714355"/>
    <lineage>
        <taxon>Bacteria</taxon>
        <taxon>Bacillati</taxon>
        <taxon>Bacillota</taxon>
        <taxon>Bacilli</taxon>
        <taxon>Bacillales</taxon>
        <taxon>Bacillaceae</taxon>
        <taxon>Domibacillus</taxon>
    </lineage>
</organism>
<proteinExistence type="predicted"/>
<protein>
    <recommendedName>
        <fullName evidence="3">Zinc ribbon domain-containing protein</fullName>
    </recommendedName>
</protein>
<evidence type="ECO:0000313" key="2">
    <source>
        <dbReference type="Proteomes" id="UP000188613"/>
    </source>
</evidence>
<dbReference type="OrthoDB" id="7788065at2"/>
<dbReference type="Proteomes" id="UP000188613">
    <property type="component" value="Unassembled WGS sequence"/>
</dbReference>